<dbReference type="SUPFAM" id="SSF58104">
    <property type="entry name" value="Methyl-accepting chemotaxis protein (MCP) signaling domain"/>
    <property type="match status" value="1"/>
</dbReference>
<feature type="domain" description="Methyl-accepting transducer" evidence="7">
    <location>
        <begin position="371"/>
        <end position="607"/>
    </location>
</feature>
<reference evidence="10 12" key="2">
    <citation type="submission" date="2018-06" db="EMBL/GenBank/DDBJ databases">
        <title>Freshwater and sediment microbial communities from various areas in North America, analyzing microbe dynamics in response to fracking.</title>
        <authorList>
            <person name="Lamendella R."/>
        </authorList>
    </citation>
    <scope>NUCLEOTIDE SEQUENCE [LARGE SCALE GENOMIC DNA]</scope>
    <source>
        <strain evidence="10 12">99A</strain>
    </source>
</reference>
<sequence>MLNRITKVSYKIYLIIAFTTLSTLIISGVAAFAIKKIQSDFNDFRQANQNAIQASNVQEHMLTARIRALTFRASGDDKSFNDAVNELKATESIIQTEIANSIYPQQVTLLTGMKNSVNKYEAELNEVKNLMQRRNELVRANQSVTEELQKHISQLRNNSASINMDLFESVIETEYQFTIALQHATNFLVDNDEKDFELYQSAFAQLQKMMIEFDKTYPQYRNGTVVKQVDVFNRNIEEIFSIIGQRNEIWYVNLANLGNQITNNIVDIKQNSFDSQTKLAQQVSDVAESAVLTVIMALVISMPLVMLICQWVTRSITGPINTTKSIIERMANGELHTNHTVEGVDEVAQMRISLGQMEQKFYSTVEEITQNCEMLASASEQLSAINHEVLQSSITQQQETDQVATAMNEMSAAINEVAVGANTASQEAESATEEANKGMTVMSSSMEKISSLAQQMGDLSAEISTLRTGTEEVGDVMNVIQNIAEQTNLLALNAAIEAARAGEQGRGFAVVADEVRQLAQQTQKAVEKIEGQITTLQTNTSHVVESINASQTMLEETVTQSESANVAFSTITESVAQTNNLNTQIATATEEQSTTAEMISESITVVRDKVDQTVNMVSDSNQASQELAKMSVSLAELMRFFKLK</sequence>
<accession>A0A329E7A7</accession>
<protein>
    <submittedName>
        <fullName evidence="10">Methyl-accepting chemotaxis protein</fullName>
    </submittedName>
</protein>
<dbReference type="GO" id="GO:0006935">
    <property type="term" value="P:chemotaxis"/>
    <property type="evidence" value="ECO:0007669"/>
    <property type="project" value="UniProtKB-ARBA"/>
</dbReference>
<evidence type="ECO:0000259" key="8">
    <source>
        <dbReference type="PROSITE" id="PS50885"/>
    </source>
</evidence>
<evidence type="ECO:0000313" key="10">
    <source>
        <dbReference type="EMBL" id="RAS62047.1"/>
    </source>
</evidence>
<dbReference type="Pfam" id="PF00015">
    <property type="entry name" value="MCPsignal"/>
    <property type="match status" value="1"/>
</dbReference>
<evidence type="ECO:0000256" key="4">
    <source>
        <dbReference type="PROSITE-ProRule" id="PRU00284"/>
    </source>
</evidence>
<evidence type="ECO:0000256" key="6">
    <source>
        <dbReference type="SAM" id="Phobius"/>
    </source>
</evidence>
<evidence type="ECO:0000259" key="7">
    <source>
        <dbReference type="PROSITE" id="PS50111"/>
    </source>
</evidence>
<dbReference type="InterPro" id="IPR003660">
    <property type="entry name" value="HAMP_dom"/>
</dbReference>
<comment type="similarity">
    <text evidence="3">Belongs to the methyl-accepting chemotaxis (MCP) protein family.</text>
</comment>
<keyword evidence="11" id="KW-1185">Reference proteome</keyword>
<keyword evidence="6" id="KW-1133">Transmembrane helix</keyword>
<dbReference type="AlphaFoldDB" id="A0A329E7A7"/>
<gene>
    <name evidence="9" type="ORF">C1O25_09470</name>
    <name evidence="10" type="ORF">DET48_11666</name>
</gene>
<dbReference type="RefSeq" id="WP_102968361.1">
    <property type="nucleotide sequence ID" value="NZ_JBJKCE010000001.1"/>
</dbReference>
<keyword evidence="6" id="KW-0472">Membrane</keyword>
<dbReference type="PROSITE" id="PS50885">
    <property type="entry name" value="HAMP"/>
    <property type="match status" value="1"/>
</dbReference>
<organism evidence="10 12">
    <name type="scientific">Vibrio diazotrophicus</name>
    <dbReference type="NCBI Taxonomy" id="685"/>
    <lineage>
        <taxon>Bacteria</taxon>
        <taxon>Pseudomonadati</taxon>
        <taxon>Pseudomonadota</taxon>
        <taxon>Gammaproteobacteria</taxon>
        <taxon>Vibrionales</taxon>
        <taxon>Vibrionaceae</taxon>
        <taxon>Vibrio</taxon>
    </lineage>
</organism>
<proteinExistence type="inferred from homology"/>
<dbReference type="InterPro" id="IPR004089">
    <property type="entry name" value="MCPsignal_dom"/>
</dbReference>
<evidence type="ECO:0000313" key="9">
    <source>
        <dbReference type="EMBL" id="PNI01154.1"/>
    </source>
</evidence>
<feature type="transmembrane region" description="Helical" evidence="6">
    <location>
        <begin position="12"/>
        <end position="34"/>
    </location>
</feature>
<evidence type="ECO:0000256" key="5">
    <source>
        <dbReference type="SAM" id="Coils"/>
    </source>
</evidence>
<dbReference type="PROSITE" id="PS50111">
    <property type="entry name" value="CHEMOTAXIS_TRANSDUC_2"/>
    <property type="match status" value="1"/>
</dbReference>
<feature type="coiled-coil region" evidence="5">
    <location>
        <begin position="512"/>
        <end position="539"/>
    </location>
</feature>
<dbReference type="Gene3D" id="1.10.287.950">
    <property type="entry name" value="Methyl-accepting chemotaxis protein"/>
    <property type="match status" value="1"/>
</dbReference>
<dbReference type="GO" id="GO:0007165">
    <property type="term" value="P:signal transduction"/>
    <property type="evidence" value="ECO:0007669"/>
    <property type="project" value="UniProtKB-KW"/>
</dbReference>
<keyword evidence="2 4" id="KW-0807">Transducer</keyword>
<comment type="caution">
    <text evidence="10">The sequence shown here is derived from an EMBL/GenBank/DDBJ whole genome shotgun (WGS) entry which is preliminary data.</text>
</comment>
<comment type="subcellular location">
    <subcellularLocation>
        <location evidence="1">Membrane</location>
    </subcellularLocation>
</comment>
<dbReference type="EMBL" id="QLTR01000016">
    <property type="protein sequence ID" value="RAS62047.1"/>
    <property type="molecule type" value="Genomic_DNA"/>
</dbReference>
<feature type="coiled-coil region" evidence="5">
    <location>
        <begin position="110"/>
        <end position="147"/>
    </location>
</feature>
<dbReference type="GO" id="GO:0016020">
    <property type="term" value="C:membrane"/>
    <property type="evidence" value="ECO:0007669"/>
    <property type="project" value="UniProtKB-SubCell"/>
</dbReference>
<evidence type="ECO:0000313" key="11">
    <source>
        <dbReference type="Proteomes" id="UP000236547"/>
    </source>
</evidence>
<dbReference type="Proteomes" id="UP000248729">
    <property type="component" value="Unassembled WGS sequence"/>
</dbReference>
<dbReference type="SMART" id="SM00283">
    <property type="entry name" value="MA"/>
    <property type="match status" value="1"/>
</dbReference>
<evidence type="ECO:0000256" key="3">
    <source>
        <dbReference type="ARBA" id="ARBA00029447"/>
    </source>
</evidence>
<keyword evidence="6" id="KW-0812">Transmembrane</keyword>
<evidence type="ECO:0000313" key="12">
    <source>
        <dbReference type="Proteomes" id="UP000248729"/>
    </source>
</evidence>
<feature type="domain" description="HAMP" evidence="8">
    <location>
        <begin position="314"/>
        <end position="366"/>
    </location>
</feature>
<dbReference type="CDD" id="cd11386">
    <property type="entry name" value="MCP_signal"/>
    <property type="match status" value="1"/>
</dbReference>
<dbReference type="Proteomes" id="UP000236547">
    <property type="component" value="Unassembled WGS sequence"/>
</dbReference>
<dbReference type="SMART" id="SM01358">
    <property type="entry name" value="HBM"/>
    <property type="match status" value="1"/>
</dbReference>
<dbReference type="Pfam" id="PF00672">
    <property type="entry name" value="HAMP"/>
    <property type="match status" value="1"/>
</dbReference>
<dbReference type="PANTHER" id="PTHR32089:SF112">
    <property type="entry name" value="LYSOZYME-LIKE PROTEIN-RELATED"/>
    <property type="match status" value="1"/>
</dbReference>
<dbReference type="EMBL" id="POSM01000010">
    <property type="protein sequence ID" value="PNI01154.1"/>
    <property type="molecule type" value="Genomic_DNA"/>
</dbReference>
<name>A0A329E7A7_VIBDI</name>
<reference evidence="9 11" key="1">
    <citation type="submission" date="2018-01" db="EMBL/GenBank/DDBJ databases">
        <title>Draft genome sequences of six Vibrio diazotrophicus strains isolated from deep-sea sediments of the Baltic Sea.</title>
        <authorList>
            <person name="Castillo D."/>
            <person name="Vandieken V."/>
            <person name="Chiang O."/>
            <person name="Middelboe M."/>
        </authorList>
    </citation>
    <scope>NUCLEOTIDE SEQUENCE [LARGE SCALE GENOMIC DNA]</scope>
    <source>
        <strain evidence="9 11">65.10M</strain>
    </source>
</reference>
<evidence type="ECO:0000256" key="1">
    <source>
        <dbReference type="ARBA" id="ARBA00004370"/>
    </source>
</evidence>
<keyword evidence="5" id="KW-0175">Coiled coil</keyword>
<dbReference type="InterPro" id="IPR032255">
    <property type="entry name" value="HBM"/>
</dbReference>
<evidence type="ECO:0000256" key="2">
    <source>
        <dbReference type="ARBA" id="ARBA00023224"/>
    </source>
</evidence>
<dbReference type="FunFam" id="1.10.287.950:FF:000001">
    <property type="entry name" value="Methyl-accepting chemotaxis sensory transducer"/>
    <property type="match status" value="1"/>
</dbReference>
<dbReference type="PANTHER" id="PTHR32089">
    <property type="entry name" value="METHYL-ACCEPTING CHEMOTAXIS PROTEIN MCPB"/>
    <property type="match status" value="1"/>
</dbReference>